<accession>A0A378YIA3</accession>
<dbReference type="OrthoDB" id="4377297at2"/>
<dbReference type="AlphaFoldDB" id="A0A378YIA3"/>
<dbReference type="Proteomes" id="UP000255467">
    <property type="component" value="Unassembled WGS sequence"/>
</dbReference>
<feature type="compositionally biased region" description="Basic and acidic residues" evidence="1">
    <location>
        <begin position="258"/>
        <end position="267"/>
    </location>
</feature>
<evidence type="ECO:0000313" key="2">
    <source>
        <dbReference type="EMBL" id="SUA76874.1"/>
    </source>
</evidence>
<keyword evidence="3" id="KW-1185">Reference proteome</keyword>
<reference evidence="2 3" key="1">
    <citation type="submission" date="2018-06" db="EMBL/GenBank/DDBJ databases">
        <authorList>
            <consortium name="Pathogen Informatics"/>
            <person name="Doyle S."/>
        </authorList>
    </citation>
    <scope>NUCLEOTIDE SEQUENCE [LARGE SCALE GENOMIC DNA]</scope>
    <source>
        <strain evidence="2 3">NCTC1934</strain>
    </source>
</reference>
<evidence type="ECO:0000256" key="1">
    <source>
        <dbReference type="SAM" id="MobiDB-lite"/>
    </source>
</evidence>
<evidence type="ECO:0000313" key="3">
    <source>
        <dbReference type="Proteomes" id="UP000255467"/>
    </source>
</evidence>
<feature type="region of interest" description="Disordered" evidence="1">
    <location>
        <begin position="219"/>
        <end position="274"/>
    </location>
</feature>
<feature type="region of interest" description="Disordered" evidence="1">
    <location>
        <begin position="100"/>
        <end position="122"/>
    </location>
</feature>
<dbReference type="EMBL" id="UGRY01000002">
    <property type="protein sequence ID" value="SUA76874.1"/>
    <property type="molecule type" value="Genomic_DNA"/>
</dbReference>
<proteinExistence type="predicted"/>
<protein>
    <submittedName>
        <fullName evidence="2">Uncharacterized protein</fullName>
    </submittedName>
</protein>
<gene>
    <name evidence="2" type="ORF">NCTC1934_02754</name>
</gene>
<dbReference type="STRING" id="1406858.GCA_000710895_07377"/>
<dbReference type="RefSeq" id="WP_147287051.1">
    <property type="nucleotide sequence ID" value="NZ_UGRY01000002.1"/>
</dbReference>
<organism evidence="2 3">
    <name type="scientific">Nocardia otitidiscaviarum</name>
    <dbReference type="NCBI Taxonomy" id="1823"/>
    <lineage>
        <taxon>Bacteria</taxon>
        <taxon>Bacillati</taxon>
        <taxon>Actinomycetota</taxon>
        <taxon>Actinomycetes</taxon>
        <taxon>Mycobacteriales</taxon>
        <taxon>Nocardiaceae</taxon>
        <taxon>Nocardia</taxon>
    </lineage>
</organism>
<name>A0A378YIA3_9NOCA</name>
<sequence length="390" mass="40063">MPVLEVNSVLAESAFGGTPERAATGLPVPASATESWLRAVALSGVGHYAAARAELARTRRLTRDPILRSHTLSTEASFLRQLGWHALAATMDGRAANLVLPDADPADRGAGGPSGDDRTPTDAARHEAVCDALTGLAADALGTGRPELAARLLRRSRRHLDALPADYEAAWRPRIRLHWVSAETALYTPGAGLIAPPEPIAATPAARPDAAARLPVMSSRMDAGHGGSGGESTAAERKHPGPRRSTPRAGSALPHAPARGEHLDPVHTDPSSAHAAPVVAHADLALAHADPALAHAEAALALAERSPSVRHRVKSGLLVAAATAAGGDVDRARELAENVAGQSRIFGLLPLRWACAMLLSGLDSAGGGADEAAVCAALLAARGGRLRMAA</sequence>